<dbReference type="SUPFAM" id="SSF52540">
    <property type="entry name" value="P-loop containing nucleoside triphosphate hydrolases"/>
    <property type="match status" value="1"/>
</dbReference>
<dbReference type="Pfam" id="PF13469">
    <property type="entry name" value="Sulfotransfer_3"/>
    <property type="match status" value="1"/>
</dbReference>
<proteinExistence type="predicted"/>
<dbReference type="Gene3D" id="3.40.50.300">
    <property type="entry name" value="P-loop containing nucleotide triphosphate hydrolases"/>
    <property type="match status" value="1"/>
</dbReference>
<keyword evidence="2" id="KW-1185">Reference proteome</keyword>
<dbReference type="EMBL" id="VITY01000005">
    <property type="protein sequence ID" value="TWC00213.1"/>
    <property type="molecule type" value="Genomic_DNA"/>
</dbReference>
<dbReference type="Proteomes" id="UP000321304">
    <property type="component" value="Unassembled WGS sequence"/>
</dbReference>
<organism evidence="1 2">
    <name type="scientific">Bradyrhizobium macuxiense</name>
    <dbReference type="NCBI Taxonomy" id="1755647"/>
    <lineage>
        <taxon>Bacteria</taxon>
        <taxon>Pseudomonadati</taxon>
        <taxon>Pseudomonadota</taxon>
        <taxon>Alphaproteobacteria</taxon>
        <taxon>Hyphomicrobiales</taxon>
        <taxon>Nitrobacteraceae</taxon>
        <taxon>Bradyrhizobium</taxon>
    </lineage>
</organism>
<comment type="caution">
    <text evidence="1">The sequence shown here is derived from an EMBL/GenBank/DDBJ whole genome shotgun (WGS) entry which is preliminary data.</text>
</comment>
<sequence length="254" mass="29055">MSALLRQNPRYSAAVTSPVASLIMPLLHSMSGASEFAVFFNDERRRTIIKAVFDSYYAGIPVDHLVFDTNRTWTGKLPLLNELYPKSKVICCVREIGWVIDSLERMLRKNPTQLSRTLDYKPGSSLYARIETLMNSDRGLIGLAWSNLREAWFSQYASKLIVINYDTLVAAPEAVLRGLYRELEEPWYPHDFANLSYDEPEYDAHLGMPGMHKVGARVERQNREPCIPPDIFAKYAHLSFWLQPEAVRKGIVTL</sequence>
<accession>A0A560LXR7</accession>
<keyword evidence="1" id="KW-0808">Transferase</keyword>
<reference evidence="1 2" key="1">
    <citation type="submission" date="2019-06" db="EMBL/GenBank/DDBJ databases">
        <title>Genomic Encyclopedia of Type Strains, Phase IV (KMG-V): Genome sequencing to study the core and pangenomes of soil and plant-associated prokaryotes.</title>
        <authorList>
            <person name="Whitman W."/>
        </authorList>
    </citation>
    <scope>NUCLEOTIDE SEQUENCE [LARGE SCALE GENOMIC DNA]</scope>
    <source>
        <strain evidence="1 2">BR 10355</strain>
    </source>
</reference>
<dbReference type="GO" id="GO:0016740">
    <property type="term" value="F:transferase activity"/>
    <property type="evidence" value="ECO:0007669"/>
    <property type="project" value="UniProtKB-KW"/>
</dbReference>
<evidence type="ECO:0000313" key="1">
    <source>
        <dbReference type="EMBL" id="TWC00213.1"/>
    </source>
</evidence>
<dbReference type="InterPro" id="IPR027417">
    <property type="entry name" value="P-loop_NTPase"/>
</dbReference>
<gene>
    <name evidence="1" type="ORF">FBZ93_1055</name>
</gene>
<name>A0A560LXR7_9BRAD</name>
<dbReference type="AlphaFoldDB" id="A0A560LXR7"/>
<protein>
    <submittedName>
        <fullName evidence="1">Sulfotransferase</fullName>
    </submittedName>
</protein>
<evidence type="ECO:0000313" key="2">
    <source>
        <dbReference type="Proteomes" id="UP000321304"/>
    </source>
</evidence>